<keyword evidence="2" id="KW-1185">Reference proteome</keyword>
<dbReference type="Gene3D" id="3.60.10.10">
    <property type="entry name" value="Endonuclease/exonuclease/phosphatase"/>
    <property type="match status" value="1"/>
</dbReference>
<evidence type="ECO:0000313" key="2">
    <source>
        <dbReference type="Proteomes" id="UP000828251"/>
    </source>
</evidence>
<evidence type="ECO:0000313" key="1">
    <source>
        <dbReference type="EMBL" id="KAH1114434.1"/>
    </source>
</evidence>
<reference evidence="1 2" key="1">
    <citation type="journal article" date="2021" name="Plant Biotechnol. J.">
        <title>Multi-omics assisted identification of the key and species-specific regulatory components of drought-tolerant mechanisms in Gossypium stocksii.</title>
        <authorList>
            <person name="Yu D."/>
            <person name="Ke L."/>
            <person name="Zhang D."/>
            <person name="Wu Y."/>
            <person name="Sun Y."/>
            <person name="Mei J."/>
            <person name="Sun J."/>
            <person name="Sun Y."/>
        </authorList>
    </citation>
    <scope>NUCLEOTIDE SEQUENCE [LARGE SCALE GENOMIC DNA]</scope>
    <source>
        <strain evidence="2">cv. E1</strain>
        <tissue evidence="1">Leaf</tissue>
    </source>
</reference>
<sequence length="93" mass="10706">MLRRVKGSLNEGWIVGGDFNAILNNAEKEGGRRKPKAMIEDFYNLLEELNMSDVKTRNGWFTWTNNREGTRLVKDDGVEIVLTSYRAKLRSSQ</sequence>
<dbReference type="AlphaFoldDB" id="A0A9D4AFL0"/>
<dbReference type="OrthoDB" id="990388at2759"/>
<gene>
    <name evidence="1" type="ORF">J1N35_007812</name>
</gene>
<protein>
    <recommendedName>
        <fullName evidence="3">Endonuclease/exonuclease/phosphatase domain-containing protein</fullName>
    </recommendedName>
</protein>
<organism evidence="1 2">
    <name type="scientific">Gossypium stocksii</name>
    <dbReference type="NCBI Taxonomy" id="47602"/>
    <lineage>
        <taxon>Eukaryota</taxon>
        <taxon>Viridiplantae</taxon>
        <taxon>Streptophyta</taxon>
        <taxon>Embryophyta</taxon>
        <taxon>Tracheophyta</taxon>
        <taxon>Spermatophyta</taxon>
        <taxon>Magnoliopsida</taxon>
        <taxon>eudicotyledons</taxon>
        <taxon>Gunneridae</taxon>
        <taxon>Pentapetalae</taxon>
        <taxon>rosids</taxon>
        <taxon>malvids</taxon>
        <taxon>Malvales</taxon>
        <taxon>Malvaceae</taxon>
        <taxon>Malvoideae</taxon>
        <taxon>Gossypium</taxon>
    </lineage>
</organism>
<name>A0A9D4AFL0_9ROSI</name>
<accession>A0A9D4AFL0</accession>
<dbReference type="EMBL" id="JAIQCV010000003">
    <property type="protein sequence ID" value="KAH1114434.1"/>
    <property type="molecule type" value="Genomic_DNA"/>
</dbReference>
<dbReference type="SUPFAM" id="SSF56219">
    <property type="entry name" value="DNase I-like"/>
    <property type="match status" value="1"/>
</dbReference>
<proteinExistence type="predicted"/>
<dbReference type="InterPro" id="IPR036691">
    <property type="entry name" value="Endo/exonu/phosph_ase_sf"/>
</dbReference>
<dbReference type="Proteomes" id="UP000828251">
    <property type="component" value="Unassembled WGS sequence"/>
</dbReference>
<evidence type="ECO:0008006" key="3">
    <source>
        <dbReference type="Google" id="ProtNLM"/>
    </source>
</evidence>
<comment type="caution">
    <text evidence="1">The sequence shown here is derived from an EMBL/GenBank/DDBJ whole genome shotgun (WGS) entry which is preliminary data.</text>
</comment>